<feature type="region of interest" description="Disordered" evidence="2">
    <location>
        <begin position="3257"/>
        <end position="3348"/>
    </location>
</feature>
<dbReference type="PANTHER" id="PTHR24216">
    <property type="entry name" value="PAXILLIN-RELATED"/>
    <property type="match status" value="1"/>
</dbReference>
<feature type="compositionally biased region" description="Acidic residues" evidence="2">
    <location>
        <begin position="6762"/>
        <end position="6771"/>
    </location>
</feature>
<gene>
    <name evidence="4" type="ORF">SNAT2548_LOCUS8444</name>
</gene>
<dbReference type="InterPro" id="IPR043502">
    <property type="entry name" value="DNA/RNA_pol_sf"/>
</dbReference>
<comment type="caution">
    <text evidence="4">The sequence shown here is derived from an EMBL/GenBank/DDBJ whole genome shotgun (WGS) entry which is preliminary data.</text>
</comment>
<feature type="compositionally biased region" description="Basic and acidic residues" evidence="2">
    <location>
        <begin position="1451"/>
        <end position="1465"/>
    </location>
</feature>
<dbReference type="Gene3D" id="3.60.10.10">
    <property type="entry name" value="Endonuclease/exonuclease/phosphatase"/>
    <property type="match status" value="2"/>
</dbReference>
<keyword evidence="5" id="KW-1185">Reference proteome</keyword>
<feature type="compositionally biased region" description="Polar residues" evidence="2">
    <location>
        <begin position="359"/>
        <end position="380"/>
    </location>
</feature>
<evidence type="ECO:0000259" key="3">
    <source>
        <dbReference type="Pfam" id="PF00078"/>
    </source>
</evidence>
<dbReference type="SUPFAM" id="SSF56672">
    <property type="entry name" value="DNA/RNA polymerases"/>
    <property type="match status" value="1"/>
</dbReference>
<name>A0A812KGH0_9DINO</name>
<feature type="compositionally biased region" description="Low complexity" evidence="2">
    <location>
        <begin position="1492"/>
        <end position="1503"/>
    </location>
</feature>
<feature type="region of interest" description="Disordered" evidence="2">
    <location>
        <begin position="4450"/>
        <end position="4485"/>
    </location>
</feature>
<feature type="region of interest" description="Disordered" evidence="2">
    <location>
        <begin position="348"/>
        <end position="392"/>
    </location>
</feature>
<feature type="region of interest" description="Disordered" evidence="2">
    <location>
        <begin position="299"/>
        <end position="330"/>
    </location>
</feature>
<dbReference type="InterPro" id="IPR036691">
    <property type="entry name" value="Endo/exonu/phosph_ase_sf"/>
</dbReference>
<reference evidence="4" key="1">
    <citation type="submission" date="2021-02" db="EMBL/GenBank/DDBJ databases">
        <authorList>
            <person name="Dougan E. K."/>
            <person name="Rhodes N."/>
            <person name="Thang M."/>
            <person name="Chan C."/>
        </authorList>
    </citation>
    <scope>NUCLEOTIDE SEQUENCE</scope>
</reference>
<feature type="domain" description="Reverse transcriptase" evidence="3">
    <location>
        <begin position="6060"/>
        <end position="6232"/>
    </location>
</feature>
<sequence length="7076" mass="782859">MGREYTVCKGCGNWIYTDLITQVYKALEGVWEQIPEAARVELSKAGFRAPVEDKSSDEVALLDLLQAHIGDLPADVQTALHNRNKVPDVPPEEAAITATNELKGASTKLRSLGHRKIRLQAKIDESKAALKALYVEMQNLMQELKAAEENMETLAKTFRDKVLQAPVQEEDEDFNLSEVLGSIGLSLDEAQLQKVRDAQAQHKLQRRQKAAEQLLAHAGFPPGLGGNPPGIGGQAIAAQLEAIGVTLTPDQKNMVITGQWPGPSQTIDLKAAIEQGCPNMEIEDLELRREELEVQLERKRRKLATQSASPPTSVKEGGKEKGERRGSEAEQGFVTVYKKKWKAKGQLSRSKDVEKASTRVPSASLSGTPESQAVLTTPSKPGTEDDFDPSPFSRGVFTNTISPEWREFGASPINLYNRFSALAEDENPHDEFTSLLLKAKEQSLAACEEELVELVDRMPIRQGSLEEWAANHALHQLATHRNEPSVCLEAIADAKRQPKDEPAKFEITVANVTRWRAEIKTWLLDRRPQGVCLQETHLTAKEQHLAIHQLDQAGYVAWTLPAHPTEGGKNSGGVMIAVEKDRNFRFLRSFGVEGKGYVAVVGRTGKRDIVFISVYLETSVGLTGGHNPTIVGDLLAFIKGLTIEWFVAGDFNIPPQDILETSIESLLRGKVLATNEPTIMGGNEIDFAIASHTVSNGLEIKADWDVPFRADDAITAGFAGFTQRVEASLYPSDIRGDGKNHLRHLYRALKTEENITTRPFADLVVEAQMGGAMKCSEHYLMKPFLNWLTWFDNGKLKPSSRYIEAQGSLSRPIRATRGLIAGCPLAPALSRVVLHDPISKMHSASPVHHIDLWVDDCSADFVDSHAPTVATQAIKCYRELKADLENQGLMVSTTKTAFICSNKASARELQSLLGEHEPPIKTLGKDLGLDYAAGQRRRITVAKGRHAKGGQRARKLTKLQVKSTSIRVRLFNGSIRSSALYGHEGVGVAPKRRKWFRSLLAAALGRPTLASTDSALEFHSNKVVDPAYTIMSQHFKAVRRLLLSWPDRDIGRLHQSWDKLGQWLSEAEHPWKRAAGPLGAAWCYLQELGWEAISLSKWRVEGDILDIRQGPDFHRLLFQLKHLIDTRRHRRIAQSDGGKGLETGPDWTTPRRLLKQANKQEKAALQALWQGAVKASPTATCSLCNLPATKKHVLWECKWWKKHGEQPPRWWEDYPEHQSTDCLWNFGLMPNLPREMPSGDSILEVQGVLRNPDQIPKGAFAATDASGGPTTDHRLQTVVWGLIVYEWCGDTPKQIGSIAGLLGNEQSVYRGEAKAIQQAALLLPEGTDVTSDCKGAVAPGGGPDPPAVNPADGVPGGKGEIPFKRPSKKDRDRLVQLGLWPPPKGQGKNARTGPHPAEERGHARPPTPPPVRRRAPAERSPSTSRSRAPRQEGTDAEAPAAESPSQSSHSTELRRASPDQPRHQPEPSPTPPAEGGEADTDPMPVKQESTEEFSSGESSGEAAPLPPWPLLADSLHLTVDRVRRSNNRDFWLSNLGPTLWLDCFPTFKGSNLLGIGGTRAVYTSPTSDGKVWKIALKAEPSRHGIEQTIGQRLPGLCATQTRMVGTGQLTIRDFKTLEIEVLEVERLTLLPDQPSNLQVLHMFMVLTALVGAGIWVAAWARGVVRTDHASPRRLAIAFRQRLLATDGGKEVLGTLVRQGVIIPSPSLNLCLPMTVNGVNSSGDWCGAGAQEGLDWTPHHKLTKMGGCFAADAKVEAEGLIFATDASGGPGGIDPRVQTSALAVVAMSWTKGVLVEVGRITELVYPWQPVVDMERRALFRLMEHTEDLIDVTMDCKPAVQALQKTQPPEDDLEWSKVWNDRKRIKATWVPSHKTEEEFLAKMGPGTLWRRAANDMADKVCGAVAAAAYSPAHKRRVKELDNVVRTLSLAYGARAAHILRKRKEEDFPFILDHAHYKEKMEASQKAEGCKKEHGGAKLNKRQRLWQLLDNPERGHQWEKGSVVLEQYCVNQPEARVREEWGIGRTKAKAKASTSSRMSPCETVPRFDRPDTRNSLGIGTRRVLRNLLRVRYAYGREEKKVRPRTKLRVLMKRKTKASLVQSRWQKDQELGVLEEDMLWIGCGTLWAGWIKVLFDEAVEGHYHHYFYGSIIRRAELFNPWWQEHRQEAGVLRQSLFYLVAITSWLTMQGVALSDITVSNVGRDPMSGSLPRAVFFDTAEWSTLQEEKYKLSCGLVRILEKYDEELLATIRGLVRTYDGKASALWMACVGNVGPFAQHLLDAGIANEESDGGYPNFALFPSEGNQWLSACWMVHVLAAEYGPPKETCGKTSDERRRRVEPQEEQAPEPAPQELHPPEPLVDNQAQGMRNPGVVLRENPQLDQHNPEHRPAALVANQAEIDEVPGIVLRENPYAPEAGPVLGDPNQDSCSEESEEEPMVPDPVVHPEPPPAPPAVHMLPAPLNFDDMDQEVGAAFAIAERARNTKPGLVAFKSDLGYAGVFQALPKDQIHVWFNDTGDNTAAYIHNGRTRYGYDVGGGYVLKVGTKQAFGDEVAISALLPKVAATIIGAGSTTLQVLLSGRPWEFRSQSIVEKVELLTDFGSRNQIHPQWSLYAFALLLQLSRHFALRDVSKSNLGIKPGLSAATPMLCFFDLADWHFEGLNAGSWFPKYSLRSFIEALRCVCDVTPLEPYLRRQAVVPCLNDIIAVLPAALKANLEIQLVLMNGRISDWAHLDVRLLLSHWQVLPGLSLVHQAGRGVVRASGVTRTRMNDHWIDMPPHTLHALQCLLDADDLQSRTHALDIIGLQGRAALKEAVKQSEEAYSQWLEAACKGGMRGNGDNPLVEWHALQHAAVAQARTLPPITCSMVEKAIQKMPHKAIGADGWSVQMLQKLAPVQLERLAAFFNTWERQGCFPAQLSLVLVALINKSEDEERPIGLTPVPYRLWAKLRWPVFKAWLDNYAATQDWGRAKKGLSSLDVALRRKMSHEILYRKKRHGVTVLLDLKAFYENVSHHSFVAQALALEVPPLILNAAISLYSAPRWISAEKCISGPIKPTKGLVAGCPFAPGLSKIPFDSILRPAWNTGLAKTIDLYVDDTSFDTEAASPEVAARRAAQLYKAVVGGLEQAGLPISVGKTAFVCSSKKVEAALKGYLPESEQIKVFLGDFVSALVAVLCCRWKFAGVQAVVVKDRLKGQLDEICCKGNSNSFAARAAEDGKGQYSRLCLQGPQEEQKQQRQPSLKTQISLVQVPTAVFGVASGQQTQASLPAQKGAEAASSWKDSSRWQEQSTPWKSQQSSWGKGWGHSKNYGSSSSWQGSGGNRREKWDKPKGWNKWPKPEQKPAKEQYGRGAAPKEEEPEILLDPVAGIFGARQQGPLERPDSAFNVAEATEEEVQAAANRKAEREEEGFHSQLWQGAIAKALADPSRPKCARELMREGILRSWWNMSWKDARGLIDGTLVDEYRDRLMLYMAKYKNPTEVPQPIVERCACLFAWFKQNSRPLDIEGDFDAIMFAVPGQKVLCFRTKLTGPSFLEPANHRYTMTMSHSLPWTAAMGVGEYGEITPGDFRLPVVRDVIFSMEGLLQENTPQVPSDSESEGQEVNQHRVAQVLISAGPPNVQLPWEQGIFRDIFAPRPVVSLDWPEPKVLVNVDEAELSSTPGPSVLQDKDKTPITGVFSSSPGANVFSKVIKCKKKDEPFEEAVAGMWLKNMQMWKQLFEASPSTTFAKTLQELDEEEKMLSLRADVQGTSVEEPLLPSEEAVYKFCREISHRKKGKLAPQSVVQALKFVKFVLSIPNVENSISPRVQGLADRVAGEHEPTHQARDLTVLEVRFLEECVWNAELHIVDRFAAGVFLFQIFSRNRWSDIRHVRSLEFDFLEIGPEICGFLEGRAREVKQSNKKKKLSLFMPLVAPVRGVHPTVVWAKEWQKVAAEAGIVLSKTPVGPLLPATAPDGAWLQRSIDSAEASNWLTGLLRNRDPSTARVTTHSLKHTALGWLSKYGIVGETQTLLAHHSTGALSTLAYSRDALSGPLRQLEEMLKQVREGSFCPDATRSGYFARAQGSEAGASVDLGSWLPISKAGSLDGLPANSESTHEPLPATVEGFEDDFLGVGPLCSSQGKVFESPSAMPVLEASAPSVAEGDESPSKESEELDRLATVTSGLCEALFDKVDTQGADDNEEAEISPTTSADGSSEETSDGASSEEKEEPASTLSLPEGWSAIQNKKSTMLHLYKVGQTTLKCGKWISVNFVEMEKPSAKLLFECQTMSLANLKATVEQQPDSVRVEQGSLKYLHPSKIPTRRQELAQGKPTKELVLDASGDGLSVQDKSSKVEAQLGSDMATYRALQRRGLAYDLVGILSFKVHEKWLQKAFATLQTPPPPGFNRPTLQQVLRADRALWMELGSKQPTLTRAAANAPLADARCLDQVFLEATNTVAVISTSCRHIVWKGSQIEEAKALARAPSAGATEKGTDNGNIRGGKGETPMPAALRGGVPNDEQGEPLCFGFNLGCFRKHPFSEHKHSGQADRPEESCKDSYPAAFAKGQEKQPPLKRVAEPIPQFSKPPAEASAFSLQASHHGAQRLSPNFADESDGQIPGFKAPGAPALRVTPLLSSATDVLVEVIETRAVQSRRWLQRAQELQLAEDDFKAKLPEHIRSSLRNKRILLFKEMLEASHYADKAVADDLAQGFDLVGHLDLPAGWSTDFRPAFLSLKDLSQLTQETNHQVIKEVEDSSQFLEELWQKSLDEVSKGWSEGPFREQDLPQGAVVSKRFAIQQGNKVRPIDDLSQSHINEAFGSMGKIELHDIETIAASAILFLRHAGQGLLGKTIDLKSAYRQLPLSEEALNMAYVAVKDPNSGEVRFFRLLCLPFGAVAAVHAFIRVSLAICHIGNTFWHLPWSSFYDDFTLLSTRQLATSAEASACFLLDLLGFEFDRDGDKAQPFQEVFRSLGVEFDLTDSSKQIIRIQNTAERTKSLIEDLAAFQEQGASSPKTWNRLRGRLHFVAGQLSGRLPKGFMRRISDIINAPAYVRRQNQASLCAALQGLRHYIAEASPRIVRAQTSETVYAFTDASQEGLQGLEMGLGAILFNQEGHILCWFGIVLPHDLAEKLLQGKSKVINELESIAVLLLFILAREFLRGKHVMCYLDNEELEMIPFYARVPSKSNVADAPSRLDFTGLPHNCRFQDQVLLAEMAKLVNSLVGMHWLRASFAHELGRMSLGSVDLTIDHAAPKRPDPAYTIISQHFQAIHRLLCFIPDRQKQHFDDILPDMWMEYLHTEYPWKRAAGPVGALLCYLVDLGWTPVSASAWKCPEETFQITTKVGMHHLLCSLALETDRWRHTRIAQQDSLSPLLTGIDWHPLKKLRCRLPPQQKTSLMAVWQGAIRADPCATCLKCGCAASLNHVLWECSWWLTNLPEPPAFERFRKEWPISSLWSRGMTPATTYPDDGQWVRTTGAWNESHVISGEGVYFATDGSPGRSKDVRFHRYTWAAIAFRLDNAEPAVIATAVGTLQTPLSVFRAEAAAVKFVAEHTQGDVDLTMDCKGILSRRANELVDRLVGEAAEQRRDPLYESSIKKLDAVITQVNTLLAKRSAALLSYDKDQGPQVQWPDKDDTLGVIEAVDAVLAGFCKKGSDSKVLLIGQANITTYRSEIRTWLVDRDESFWLLQETHVTESDTRALVNKFQSVGKQAWAGPAAPTQGGSSGGLLALVPSHRNAATGPAFLLDGKGFVSVSIRFRGWDLLLFNLYLQSGVGPTGGVNPEILGRLAALLSQTSTPWLVLGDWNCPPEELLRFGYAAMVRGRIVVPTSPTINTGGTLDYALALMYVVCGIHPNHLTMSGLPSVLGLRSNCFPLLRVVGGNWKMRSFPWLKPAARKKIWKGSGPAFWQSFLLWTSKALGTNPDVRVMSLFTQARTRMNDHWIDMPPHTLHALQCLLDADDLQSHKQALDIIGLQGRAALKEAVKQSDEAYSQWLEAACKGGMRGNGDNPLVDWHTLQHAAVAQARTLPPITGSMVEKAIQKMPHKAIGADGWSVQMLQKLAPVQLERLAAFFNTWECQGCFPAQLSLVLVALINKSEDEERPIGLTPVPYRLWAKLRWPVFKAWLDKYAATQDWDRAKKGLSSLDVALRRKMSHEILHRKKRHGVTVLLDLKAFYENVFHHTFVAQALALEVPPIILNAAISLYSAPRWISAEKCISGPIKPTKGLVAGCPFAPGLSKIPFDSILRPAWNTGLAKTIDLYVDDTSFDTEAASPELDAAKDLGIDCTAGRRMHWLRASFAHELGRMSLGSVDLTIDHAAPKRQKQHFDDILPDMWMEYLHAEYPWKRAAGPVGALLCYLVDLGWTPVGMHHLLCSLALETDRWRHTRIAQQDSLSPLLTGIDWHPLKKLRCRLPPQQKTSLMAVWQGAIRADPCATCLTCGCAASLTHVLWECSWWLTNLPEPPAFEKFRKEWPISSLWSRGMTPATTYPDDGQWVRTTGAWNESQVISGEGVYFATDGSPGRSKDVRFHRYTWAAIAFRLDNAEPAVIATAVGTLQTPLSVFRAEAAAVKFVAEHTQGDVDLTLDCKGILSRIQGKPSIHSADLFEPIREHSHRIRPTWIASHLSVPKFSARFGANQLWRRRANELVDRLVGEAAEQRRDPIYESNIKKLDAVITQVNTLLAKRSAALLSYDKDQGPQVQWPDKDEQAPEPLPQQLQPPEPLVDNQAQGVRNPGVVLRIVLRENPQLEQHNPEHRPAALVANQAERDEAPGIVLRENPYAPEAGPVLGAPNQDSCSEESEEEPMVPDPIVHPEPPPAPPAAHMLPPPTNFDHMDQEAGAAFAIAERARNTKPGLVAFKSDLGYAGVFQALPKDQIHVWFNDTGDNTAAYIHNGRTRFGYDVGGGYVLKVGTKQAFGKEVAFSALLPKVAATIIGAGSTTLQVLLSGRPWEFRSHLVAWSIVEKVELLTDFGSRNQIHPQWSLYAFALLLQLSRHFALRDVSKSNLGIKQGLSAATPMLCFFDLADWHFEGFNAGSWFPKYSLRSFIEALRCVCDVTPLEPYLRRQAVVPCLNDIIAVLPAELKANLEIQLVLMDGRVSDWAHLAALTNQ</sequence>
<feature type="region of interest" description="Disordered" evidence="2">
    <location>
        <begin position="4547"/>
        <end position="4589"/>
    </location>
</feature>
<evidence type="ECO:0000256" key="1">
    <source>
        <dbReference type="SAM" id="Coils"/>
    </source>
</evidence>
<proteinExistence type="predicted"/>
<protein>
    <recommendedName>
        <fullName evidence="3">Reverse transcriptase domain-containing protein</fullName>
    </recommendedName>
</protein>
<feature type="region of interest" description="Disordered" evidence="2">
    <location>
        <begin position="4125"/>
        <end position="4147"/>
    </location>
</feature>
<dbReference type="OrthoDB" id="125159at2759"/>
<feature type="compositionally biased region" description="Basic and acidic residues" evidence="2">
    <location>
        <begin position="316"/>
        <end position="328"/>
    </location>
</feature>
<feature type="compositionally biased region" description="Basic and acidic residues" evidence="2">
    <location>
        <begin position="3314"/>
        <end position="3348"/>
    </location>
</feature>
<dbReference type="EMBL" id="CAJNDS010000624">
    <property type="protein sequence ID" value="CAE7223532.1"/>
    <property type="molecule type" value="Genomic_DNA"/>
</dbReference>
<dbReference type="SUPFAM" id="SSF56219">
    <property type="entry name" value="DNase I-like"/>
    <property type="match status" value="2"/>
</dbReference>
<dbReference type="PANTHER" id="PTHR24216:SF65">
    <property type="entry name" value="PAXILLIN-LIKE PROTEIN 1"/>
    <property type="match status" value="1"/>
</dbReference>
<feature type="region of interest" description="Disordered" evidence="2">
    <location>
        <begin position="2318"/>
        <end position="2361"/>
    </location>
</feature>
<evidence type="ECO:0000256" key="2">
    <source>
        <dbReference type="SAM" id="MobiDB-lite"/>
    </source>
</evidence>
<evidence type="ECO:0000313" key="5">
    <source>
        <dbReference type="Proteomes" id="UP000604046"/>
    </source>
</evidence>
<dbReference type="Proteomes" id="UP000604046">
    <property type="component" value="Unassembled WGS sequence"/>
</dbReference>
<dbReference type="Pfam" id="PF00078">
    <property type="entry name" value="RVT_1"/>
    <property type="match status" value="2"/>
</dbReference>
<feature type="region of interest" description="Disordered" evidence="2">
    <location>
        <begin position="2025"/>
        <end position="2047"/>
    </location>
</feature>
<feature type="region of interest" description="Disordered" evidence="2">
    <location>
        <begin position="6746"/>
        <end position="6773"/>
    </location>
</feature>
<accession>A0A812KGH0</accession>
<feature type="domain" description="Reverse transcriptase" evidence="3">
    <location>
        <begin position="2920"/>
        <end position="3139"/>
    </location>
</feature>
<organism evidence="4 5">
    <name type="scientific">Symbiodinium natans</name>
    <dbReference type="NCBI Taxonomy" id="878477"/>
    <lineage>
        <taxon>Eukaryota</taxon>
        <taxon>Sar</taxon>
        <taxon>Alveolata</taxon>
        <taxon>Dinophyceae</taxon>
        <taxon>Suessiales</taxon>
        <taxon>Symbiodiniaceae</taxon>
        <taxon>Symbiodinium</taxon>
    </lineage>
</organism>
<feature type="region of interest" description="Disordered" evidence="2">
    <location>
        <begin position="6661"/>
        <end position="6694"/>
    </location>
</feature>
<feature type="compositionally biased region" description="Basic and acidic residues" evidence="2">
    <location>
        <begin position="2322"/>
        <end position="2336"/>
    </location>
</feature>
<feature type="compositionally biased region" description="Low complexity" evidence="2">
    <location>
        <begin position="1436"/>
        <end position="1448"/>
    </location>
</feature>
<evidence type="ECO:0000313" key="4">
    <source>
        <dbReference type="EMBL" id="CAE7223532.1"/>
    </source>
</evidence>
<feature type="compositionally biased region" description="Acidic residues" evidence="2">
    <location>
        <begin position="2424"/>
        <end position="2433"/>
    </location>
</feature>
<feature type="region of interest" description="Disordered" evidence="2">
    <location>
        <begin position="4163"/>
        <end position="4209"/>
    </location>
</feature>
<dbReference type="InterPro" id="IPR000477">
    <property type="entry name" value="RT_dom"/>
</dbReference>
<feature type="region of interest" description="Disordered" evidence="2">
    <location>
        <begin position="2409"/>
        <end position="2437"/>
    </location>
</feature>
<feature type="compositionally biased region" description="Pro residues" evidence="2">
    <location>
        <begin position="6677"/>
        <end position="6688"/>
    </location>
</feature>
<keyword evidence="1" id="KW-0175">Coiled coil</keyword>
<feature type="region of interest" description="Disordered" evidence="2">
    <location>
        <begin position="1332"/>
        <end position="1507"/>
    </location>
</feature>
<feature type="compositionally biased region" description="Polar residues" evidence="2">
    <location>
        <begin position="3278"/>
        <end position="3292"/>
    </location>
</feature>
<feature type="coiled-coil region" evidence="1">
    <location>
        <begin position="123"/>
        <end position="161"/>
    </location>
</feature>
<feature type="compositionally biased region" description="Basic and acidic residues" evidence="2">
    <location>
        <begin position="4136"/>
        <end position="4146"/>
    </location>
</feature>